<dbReference type="AlphaFoldDB" id="A0A0D8IB72"/>
<dbReference type="KEGG" id="cace:CACET_c11940"/>
<organism evidence="2 3">
    <name type="scientific">Clostridium aceticum</name>
    <dbReference type="NCBI Taxonomy" id="84022"/>
    <lineage>
        <taxon>Bacteria</taxon>
        <taxon>Bacillati</taxon>
        <taxon>Bacillota</taxon>
        <taxon>Clostridia</taxon>
        <taxon>Eubacteriales</taxon>
        <taxon>Clostridiaceae</taxon>
        <taxon>Clostridium</taxon>
    </lineage>
</organism>
<accession>A0A0D8IB72</accession>
<gene>
    <name evidence="2" type="ORF">CACET_c11940</name>
</gene>
<keyword evidence="3" id="KW-1185">Reference proteome</keyword>
<feature type="region of interest" description="Disordered" evidence="1">
    <location>
        <begin position="80"/>
        <end position="106"/>
    </location>
</feature>
<reference evidence="2 3" key="1">
    <citation type="submission" date="2014-10" db="EMBL/GenBank/DDBJ databases">
        <title>Genome sequence of Clostridium aceticum DSM 1496.</title>
        <authorList>
            <person name="Poehlein A."/>
            <person name="Schiel-Bengelsdorf B."/>
            <person name="Gottschalk G."/>
            <person name="Duerre P."/>
            <person name="Daniel R."/>
        </authorList>
    </citation>
    <scope>NUCLEOTIDE SEQUENCE [LARGE SCALE GENOMIC DNA]</scope>
    <source>
        <strain evidence="2 3">DSM 1496</strain>
    </source>
</reference>
<evidence type="ECO:0000313" key="3">
    <source>
        <dbReference type="Proteomes" id="UP000035704"/>
    </source>
</evidence>
<dbReference type="STRING" id="84022.CACET_c11940"/>
<dbReference type="EMBL" id="CP009687">
    <property type="protein sequence ID" value="AKL94659.1"/>
    <property type="molecule type" value="Genomic_DNA"/>
</dbReference>
<protein>
    <submittedName>
        <fullName evidence="2">Uncharacterized protein</fullName>
    </submittedName>
</protein>
<evidence type="ECO:0000256" key="1">
    <source>
        <dbReference type="SAM" id="MobiDB-lite"/>
    </source>
</evidence>
<dbReference type="PATRIC" id="fig|84022.5.peg.870"/>
<dbReference type="Proteomes" id="UP000035704">
    <property type="component" value="Chromosome"/>
</dbReference>
<evidence type="ECO:0000313" key="2">
    <source>
        <dbReference type="EMBL" id="AKL94659.1"/>
    </source>
</evidence>
<proteinExistence type="predicted"/>
<dbReference type="RefSeq" id="WP_044825401.1">
    <property type="nucleotide sequence ID" value="NZ_CP009687.1"/>
</dbReference>
<dbReference type="OrthoDB" id="1787464at2"/>
<feature type="compositionally biased region" description="Pro residues" evidence="1">
    <location>
        <begin position="84"/>
        <end position="93"/>
    </location>
</feature>
<sequence length="106" mass="12186">MSVKRILSKLLKKKEHQSDHIQVELNGLDIRMQRVTSPEIPHEVTVVVPRAEIREKYDDNGHLIEKEIILNSITVVHAPRHPLADPPSPPPEIPVRRQVSNFQQKV</sequence>
<name>A0A0D8IB72_9CLOT</name>